<dbReference type="InterPro" id="IPR001650">
    <property type="entry name" value="Helicase_C-like"/>
</dbReference>
<feature type="region of interest" description="Disordered" evidence="2">
    <location>
        <begin position="301"/>
        <end position="325"/>
    </location>
</feature>
<keyword evidence="6" id="KW-1185">Reference proteome</keyword>
<accession>A0ABU1SG67</accession>
<dbReference type="Gene3D" id="3.40.50.10810">
    <property type="entry name" value="Tandem AAA-ATPase domain"/>
    <property type="match status" value="1"/>
</dbReference>
<feature type="domain" description="Helicase C-terminal" evidence="4">
    <location>
        <begin position="824"/>
        <end position="974"/>
    </location>
</feature>
<name>A0ABU1SG67_9MICO</name>
<feature type="compositionally biased region" description="Acidic residues" evidence="2">
    <location>
        <begin position="303"/>
        <end position="315"/>
    </location>
</feature>
<keyword evidence="1" id="KW-0378">Hydrolase</keyword>
<dbReference type="GO" id="GO:0004386">
    <property type="term" value="F:helicase activity"/>
    <property type="evidence" value="ECO:0007669"/>
    <property type="project" value="UniProtKB-KW"/>
</dbReference>
<keyword evidence="5" id="KW-0547">Nucleotide-binding</keyword>
<dbReference type="InterPro" id="IPR014001">
    <property type="entry name" value="Helicase_ATP-bd"/>
</dbReference>
<dbReference type="Pfam" id="PF00271">
    <property type="entry name" value="Helicase_C"/>
    <property type="match status" value="1"/>
</dbReference>
<evidence type="ECO:0000256" key="2">
    <source>
        <dbReference type="SAM" id="MobiDB-lite"/>
    </source>
</evidence>
<evidence type="ECO:0000256" key="1">
    <source>
        <dbReference type="ARBA" id="ARBA00022801"/>
    </source>
</evidence>
<dbReference type="InterPro" id="IPR049730">
    <property type="entry name" value="SNF2/RAD54-like_C"/>
</dbReference>
<organism evidence="5 6">
    <name type="scientific">Microbacterium resistens</name>
    <dbReference type="NCBI Taxonomy" id="156977"/>
    <lineage>
        <taxon>Bacteria</taxon>
        <taxon>Bacillati</taxon>
        <taxon>Actinomycetota</taxon>
        <taxon>Actinomycetes</taxon>
        <taxon>Micrococcales</taxon>
        <taxon>Microbacteriaceae</taxon>
        <taxon>Microbacterium</taxon>
    </lineage>
</organism>
<dbReference type="PROSITE" id="PS51192">
    <property type="entry name" value="HELICASE_ATP_BIND_1"/>
    <property type="match status" value="1"/>
</dbReference>
<evidence type="ECO:0000313" key="6">
    <source>
        <dbReference type="Proteomes" id="UP001259347"/>
    </source>
</evidence>
<feature type="domain" description="Helicase ATP-binding" evidence="3">
    <location>
        <begin position="531"/>
        <end position="693"/>
    </location>
</feature>
<evidence type="ECO:0000259" key="3">
    <source>
        <dbReference type="PROSITE" id="PS51192"/>
    </source>
</evidence>
<dbReference type="PANTHER" id="PTHR10799">
    <property type="entry name" value="SNF2/RAD54 HELICASE FAMILY"/>
    <property type="match status" value="1"/>
</dbReference>
<dbReference type="InterPro" id="IPR000330">
    <property type="entry name" value="SNF2_N"/>
</dbReference>
<gene>
    <name evidence="5" type="ORF">J2Y69_003166</name>
</gene>
<dbReference type="PROSITE" id="PS51194">
    <property type="entry name" value="HELICASE_CTER"/>
    <property type="match status" value="1"/>
</dbReference>
<feature type="compositionally biased region" description="Basic and acidic residues" evidence="2">
    <location>
        <begin position="316"/>
        <end position="325"/>
    </location>
</feature>
<evidence type="ECO:0000313" key="5">
    <source>
        <dbReference type="EMBL" id="MDR6868547.1"/>
    </source>
</evidence>
<dbReference type="SMART" id="SM00490">
    <property type="entry name" value="HELICc"/>
    <property type="match status" value="1"/>
</dbReference>
<sequence length="989" mass="109541">MPDASVPSWRSLLPERVSERTPLALGIELRRRDAANERHWSARPLRTASARDLVRDPGELFLGVRPLRPGSVEGTWIQGDATWDGVRRRGSRFAVPQSRWFADLLSIARESLLSGTAGDWLLLDPVESPLLWPHLRRAGELGIPFVATEKSTTLIWAAQTRVGIVAETSPDGDGILLTAEAETDGTRFSGAAVRPIGATGFHAHRVVGTAIELTVAERALDAPLRALMGAGGRAAVRETDRAAFVREALPHLRRRGELRVAGTLVLPEPSPPRPVLSVVHRSGDIVDFRIEWEYEGLGRFPFDDGEDGEDSGEDGEAAREPAVERERAEDLRAAWRRATEAPFASSGTVKDGDAAEFVTHVAPALEEEGVLVVVTGTPRRYHELTGEPEITISTVETTDADWFDLGVIVRIAGRNIPFEPLFRALSLRRTKLLLVDGTWFALRHPALDRLRELIDEAVALGEWETGPRIHRTHVSLWADFEDLADEARPATEWRERVLGLDAADGVPSVEVPRMIQAELRPYQRQGLDWLALLWRHRLGGLLADDMGLGKTLQFLALIARIRATEPGDPCLVVAPTSVLGAWAQEAARFAPGLRIAVIGRTRASSALPLADEIGDADLVLTSYTILRLDADVFAERRWSAVILDEAQNVKNPATRQHQAVVRLTADAVYAASGTPIENGLADLWAILSLTAPGLFASSRRFREEYIQPIEDGKVPENAEGAPYRQARIERLRRRIRPFVLRRTKELVAPELPERQEQVLRIELSARHRAVYDAVLQRERQKVLGLLPDLERTRFIVFRSLTLLRMLSLAPGLIDAEDERIGSRKLDALVEHILELRAEGHRALVFSQFTSFLRLAEQRLRAAGVRTAYLDGSTRDRAAVVDGFRSGEATAFLLSLKAGGVGLTLTEADYVFLLDPWWNPAAEAQAADRAHRIGQRNRVFVYRMIAAGTIEEKVLDLQRRKARLTAAVMDDDDLFAQALTADDIRDLLGG</sequence>
<proteinExistence type="predicted"/>
<dbReference type="CDD" id="cd18793">
    <property type="entry name" value="SF2_C_SNF"/>
    <property type="match status" value="1"/>
</dbReference>
<keyword evidence="5" id="KW-0067">ATP-binding</keyword>
<dbReference type="SMART" id="SM00487">
    <property type="entry name" value="DEXDc"/>
    <property type="match status" value="1"/>
</dbReference>
<dbReference type="InterPro" id="IPR027417">
    <property type="entry name" value="P-loop_NTPase"/>
</dbReference>
<dbReference type="EMBL" id="JAVDUM010000015">
    <property type="protein sequence ID" value="MDR6868547.1"/>
    <property type="molecule type" value="Genomic_DNA"/>
</dbReference>
<evidence type="ECO:0000259" key="4">
    <source>
        <dbReference type="PROSITE" id="PS51194"/>
    </source>
</evidence>
<dbReference type="Proteomes" id="UP001259347">
    <property type="component" value="Unassembled WGS sequence"/>
</dbReference>
<dbReference type="Gene3D" id="3.40.50.300">
    <property type="entry name" value="P-loop containing nucleotide triphosphate hydrolases"/>
    <property type="match status" value="1"/>
</dbReference>
<comment type="caution">
    <text evidence="5">The sequence shown here is derived from an EMBL/GenBank/DDBJ whole genome shotgun (WGS) entry which is preliminary data.</text>
</comment>
<dbReference type="SUPFAM" id="SSF52540">
    <property type="entry name" value="P-loop containing nucleoside triphosphate hydrolases"/>
    <property type="match status" value="2"/>
</dbReference>
<protein>
    <submittedName>
        <fullName evidence="5">Superfamily II DNA or RNA helicase</fullName>
    </submittedName>
</protein>
<keyword evidence="5" id="KW-0347">Helicase</keyword>
<reference evidence="5 6" key="1">
    <citation type="submission" date="2023-07" db="EMBL/GenBank/DDBJ databases">
        <title>Sorghum-associated microbial communities from plants grown in Nebraska, USA.</title>
        <authorList>
            <person name="Schachtman D."/>
        </authorList>
    </citation>
    <scope>NUCLEOTIDE SEQUENCE [LARGE SCALE GENOMIC DNA]</scope>
    <source>
        <strain evidence="5 6">2980</strain>
    </source>
</reference>
<dbReference type="Pfam" id="PF00176">
    <property type="entry name" value="SNF2-rel_dom"/>
    <property type="match status" value="1"/>
</dbReference>
<dbReference type="RefSeq" id="WP_310022472.1">
    <property type="nucleotide sequence ID" value="NZ_JAVDUM010000015.1"/>
</dbReference>
<dbReference type="InterPro" id="IPR038718">
    <property type="entry name" value="SNF2-like_sf"/>
</dbReference>